<evidence type="ECO:0000313" key="4">
    <source>
        <dbReference type="Proteomes" id="UP000008281"/>
    </source>
</evidence>
<proteinExistence type="predicted"/>
<dbReference type="HOGENOM" id="CLU_1311133_0_0_1"/>
<dbReference type="InterPro" id="IPR013087">
    <property type="entry name" value="Znf_C2H2_type"/>
</dbReference>
<feature type="domain" description="C2H2-type" evidence="2">
    <location>
        <begin position="5"/>
        <end position="33"/>
    </location>
</feature>
<protein>
    <recommendedName>
        <fullName evidence="2">C2H2-type domain-containing protein</fullName>
    </recommendedName>
</protein>
<dbReference type="EMBL" id="DS268772">
    <property type="protein sequence ID" value="EFP01556.1"/>
    <property type="molecule type" value="Genomic_DNA"/>
</dbReference>
<organism evidence="4">
    <name type="scientific">Caenorhabditis remanei</name>
    <name type="common">Caenorhabditis vulgaris</name>
    <dbReference type="NCBI Taxonomy" id="31234"/>
    <lineage>
        <taxon>Eukaryota</taxon>
        <taxon>Metazoa</taxon>
        <taxon>Ecdysozoa</taxon>
        <taxon>Nematoda</taxon>
        <taxon>Chromadorea</taxon>
        <taxon>Rhabditida</taxon>
        <taxon>Rhabditina</taxon>
        <taxon>Rhabditomorpha</taxon>
        <taxon>Rhabditoidea</taxon>
        <taxon>Rhabditidae</taxon>
        <taxon>Peloderinae</taxon>
        <taxon>Caenorhabditis</taxon>
    </lineage>
</organism>
<dbReference type="SMART" id="SM00355">
    <property type="entry name" value="ZnF_C2H2"/>
    <property type="match status" value="3"/>
</dbReference>
<evidence type="ECO:0000256" key="1">
    <source>
        <dbReference type="PROSITE-ProRule" id="PRU00042"/>
    </source>
</evidence>
<dbReference type="AlphaFoldDB" id="E3NK05"/>
<dbReference type="Proteomes" id="UP000008281">
    <property type="component" value="Unassembled WGS sequence"/>
</dbReference>
<reference evidence="3" key="1">
    <citation type="submission" date="2007-07" db="EMBL/GenBank/DDBJ databases">
        <title>PCAP assembly of the Caenorhabditis remanei genome.</title>
        <authorList>
            <consortium name="The Caenorhabditis remanei Sequencing Consortium"/>
            <person name="Wilson R.K."/>
        </authorList>
    </citation>
    <scope>NUCLEOTIDE SEQUENCE [LARGE SCALE GENOMIC DNA]</scope>
    <source>
        <strain evidence="3">PB4641</strain>
    </source>
</reference>
<dbReference type="InParanoid" id="E3NK05"/>
<dbReference type="OrthoDB" id="10497891at2759"/>
<dbReference type="GO" id="GO:0008270">
    <property type="term" value="F:zinc ion binding"/>
    <property type="evidence" value="ECO:0007669"/>
    <property type="project" value="UniProtKB-KW"/>
</dbReference>
<keyword evidence="1" id="KW-0479">Metal-binding</keyword>
<evidence type="ECO:0000259" key="2">
    <source>
        <dbReference type="PROSITE" id="PS50157"/>
    </source>
</evidence>
<accession>E3NK05</accession>
<sequence length="223" mass="26100">MSLTLYCRECGWMASDSIQLEEHWKFIHHGFRQPPPNITQKDFDNISNWGLHKQAHTCPVCLDHHTQMVGLAHHISSNHPVRDYFRPMTHTSQILLDHWVQIVHACFGKKIAENIIKGIKHRKCPECRNFFKSTEDCATHIFKEHFKNCQQAMNSETYINWSRYVNLVNPGVLPAMEKHHMDGKKSPRFVLHRQPDIEVLIDSPVMAQQQMAQDLQEELFAQI</sequence>
<keyword evidence="1" id="KW-0863">Zinc-finger</keyword>
<keyword evidence="4" id="KW-1185">Reference proteome</keyword>
<gene>
    <name evidence="3" type="ORF">CRE_26832</name>
</gene>
<name>E3NK05_CAERE</name>
<evidence type="ECO:0000313" key="3">
    <source>
        <dbReference type="EMBL" id="EFP01556.1"/>
    </source>
</evidence>
<dbReference type="PROSITE" id="PS50157">
    <property type="entry name" value="ZINC_FINGER_C2H2_2"/>
    <property type="match status" value="1"/>
</dbReference>
<keyword evidence="1" id="KW-0862">Zinc</keyword>